<feature type="compositionally biased region" description="Polar residues" evidence="1">
    <location>
        <begin position="829"/>
        <end position="844"/>
    </location>
</feature>
<dbReference type="AlphaFoldDB" id="A0A5M8PCQ8"/>
<feature type="compositionally biased region" description="Low complexity" evidence="1">
    <location>
        <begin position="222"/>
        <end position="235"/>
    </location>
</feature>
<dbReference type="OrthoDB" id="5424797at2759"/>
<feature type="compositionally biased region" description="Polar residues" evidence="1">
    <location>
        <begin position="408"/>
        <end position="420"/>
    </location>
</feature>
<gene>
    <name evidence="3" type="ORF">FRX48_09443</name>
</gene>
<sequence length="1114" mass="122342">MSYDGYNYSPYFQQASDNGRSHETFSTQSQANAPYYRQPQQAVNSHEVPPPSRRDSDVHMEQNYNNFNAARLYSAGEQHHFGPPHSEAHSYNINTPAYTDTSILRSLAYTSGLGPEQQHFGPPHSQVHSYNTNTPAYTDTSILGSLAYASGLGPEQHPLGPPRSEVHSNNATTAAYTDTSTPGSLAYASGLGAEQTGRSALARRDSPLTGSTMNPGRSQPATTTTITSTVGQPTTFSTSNEHRHSPCSEALHGEPYAPTAKPAIHRRPSSSTTSRKTLWPQNKKMALATAAKIALTSAPINVGKKISSQEIFQLLDQNPSYNKVCESLEARGFMLDRRHFARLLLAAVSDVSPGTPSYTPVEGSPQNAYQIGCSSEPTRQPSSALAVGSSQSDIQTIGAPPSDESLKPHSNSFDPPHQSISPFREERLQANMDRLPPNGHITLGQPSLINGSPASSPTLDFRPVSAVHPKRADPSPHALHKQQIKEEMARKRNFSEIVDLRQLSEDEPEQDHVIRPRLGTQTEMQTNLSDNTHLHSPTVDKIPAPYSAEQQLTRDQAEHEQILGNIPATRTKHLTTTTNGDIDLSHFRYAKNSSLQRGLSMVPNIVQPMDKNNALRRSTYNAKTIARDVLIAAGHHLKDKPLNWHLYPLLKNFRHVNYGSDLSTFNWDLVDPVEKTDPMNIVTEGNDADDEGDITQVEQDSSVQTPMRRHFTRVALTTGGDNGVVSVDVEPSPINKGVMSRPQGRRQRLGDTALHSRPSVSFAGSLDLRKPRGSISAAKSKDIRRRLSSGGAVSAFADTSISRMPAGSTQTSSSDDTNALRVETGHLPSLTQRSSANRSFNESLVKQRGQPPESIRVSSSVSADEASRSRQPDNKVSPRKSNNHSSNRHLSILPRTHGTDTTPARPSGLRNTMIPSDGIAVVIATPSRVTKNERKLKDSAQGSDESLKVAPHKRPESSPAYTVYKCEWRGCKAELHNLKTLRKHVHKLHRTKPDNADGIPCLWLNCENTRQVYDKQTRLENEVHYPHAFSNSNLWERHMDRKHLEPIAWALGDGPSAHPSDLEASDYLSSSAGRLITPIARTAGPRDPLHLPSKAGPTRAYYNAHGNRTDRERA</sequence>
<comment type="caution">
    <text evidence="3">The sequence shown here is derived from an EMBL/GenBank/DDBJ whole genome shotgun (WGS) entry which is preliminary data.</text>
</comment>
<feature type="region of interest" description="Disordered" evidence="1">
    <location>
        <begin position="1080"/>
        <end position="1114"/>
    </location>
</feature>
<proteinExistence type="predicted"/>
<feature type="compositionally biased region" description="Polar residues" evidence="1">
    <location>
        <begin position="10"/>
        <end position="44"/>
    </location>
</feature>
<feature type="compositionally biased region" description="Polar residues" evidence="1">
    <location>
        <begin position="352"/>
        <end position="395"/>
    </location>
</feature>
<dbReference type="PROSITE" id="PS00028">
    <property type="entry name" value="ZINC_FINGER_C2H2_1"/>
    <property type="match status" value="1"/>
</dbReference>
<feature type="compositionally biased region" description="Polar residues" evidence="1">
    <location>
        <begin position="899"/>
        <end position="913"/>
    </location>
</feature>
<dbReference type="Proteomes" id="UP000324767">
    <property type="component" value="Unassembled WGS sequence"/>
</dbReference>
<evidence type="ECO:0000313" key="4">
    <source>
        <dbReference type="Proteomes" id="UP000324767"/>
    </source>
</evidence>
<feature type="domain" description="C2H2-type" evidence="2">
    <location>
        <begin position="966"/>
        <end position="989"/>
    </location>
</feature>
<evidence type="ECO:0000259" key="2">
    <source>
        <dbReference type="PROSITE" id="PS00028"/>
    </source>
</evidence>
<feature type="region of interest" description="Disordered" evidence="1">
    <location>
        <begin position="186"/>
        <end position="277"/>
    </location>
</feature>
<feature type="region of interest" description="Disordered" evidence="1">
    <location>
        <begin position="1"/>
        <end position="58"/>
    </location>
</feature>
<feature type="region of interest" description="Disordered" evidence="1">
    <location>
        <begin position="352"/>
        <end position="420"/>
    </location>
</feature>
<evidence type="ECO:0000256" key="1">
    <source>
        <dbReference type="SAM" id="MobiDB-lite"/>
    </source>
</evidence>
<evidence type="ECO:0000313" key="3">
    <source>
        <dbReference type="EMBL" id="KAA6406720.1"/>
    </source>
</evidence>
<reference evidence="3 4" key="1">
    <citation type="submission" date="2019-09" db="EMBL/GenBank/DDBJ databases">
        <title>The hologenome of the rock-dwelling lichen Lasallia pustulata.</title>
        <authorList>
            <person name="Greshake Tzovaras B."/>
            <person name="Segers F."/>
            <person name="Bicker A."/>
            <person name="Dal Grande F."/>
            <person name="Otte J."/>
            <person name="Hankeln T."/>
            <person name="Schmitt I."/>
            <person name="Ebersberger I."/>
        </authorList>
    </citation>
    <scope>NUCLEOTIDE SEQUENCE [LARGE SCALE GENOMIC DNA]</scope>
    <source>
        <strain evidence="3">A1-1</strain>
    </source>
</reference>
<organism evidence="3 4">
    <name type="scientific">Lasallia pustulata</name>
    <dbReference type="NCBI Taxonomy" id="136370"/>
    <lineage>
        <taxon>Eukaryota</taxon>
        <taxon>Fungi</taxon>
        <taxon>Dikarya</taxon>
        <taxon>Ascomycota</taxon>
        <taxon>Pezizomycotina</taxon>
        <taxon>Lecanoromycetes</taxon>
        <taxon>OSLEUM clade</taxon>
        <taxon>Umbilicariomycetidae</taxon>
        <taxon>Umbilicariales</taxon>
        <taxon>Umbilicariaceae</taxon>
        <taxon>Lasallia</taxon>
    </lineage>
</organism>
<feature type="region of interest" description="Disordered" evidence="1">
    <location>
        <begin position="826"/>
        <end position="913"/>
    </location>
</feature>
<dbReference type="EMBL" id="VXIT01000023">
    <property type="protein sequence ID" value="KAA6406720.1"/>
    <property type="molecule type" value="Genomic_DNA"/>
</dbReference>
<protein>
    <recommendedName>
        <fullName evidence="2">C2H2-type domain-containing protein</fullName>
    </recommendedName>
</protein>
<feature type="region of interest" description="Disordered" evidence="1">
    <location>
        <begin position="724"/>
        <end position="767"/>
    </location>
</feature>
<accession>A0A5M8PCQ8</accession>
<dbReference type="InterPro" id="IPR013087">
    <property type="entry name" value="Znf_C2H2_type"/>
</dbReference>
<name>A0A5M8PCQ8_9LECA</name>
<feature type="compositionally biased region" description="Polar residues" evidence="1">
    <location>
        <begin position="208"/>
        <end position="221"/>
    </location>
</feature>
<feature type="region of interest" description="Disordered" evidence="1">
    <location>
        <begin position="929"/>
        <end position="956"/>
    </location>
</feature>